<keyword evidence="4" id="KW-0106">Calcium</keyword>
<accession>O96298</accession>
<evidence type="ECO:0000256" key="1">
    <source>
        <dbReference type="ARBA" id="ARBA00020786"/>
    </source>
</evidence>
<dbReference type="Pfam" id="PF13499">
    <property type="entry name" value="EF-hand_7"/>
    <property type="match status" value="1"/>
</dbReference>
<dbReference type="GO" id="GO:0016460">
    <property type="term" value="C:myosin II complex"/>
    <property type="evidence" value="ECO:0007669"/>
    <property type="project" value="TreeGrafter"/>
</dbReference>
<evidence type="ECO:0000256" key="3">
    <source>
        <dbReference type="ARBA" id="ARBA00022737"/>
    </source>
</evidence>
<evidence type="ECO:0000256" key="2">
    <source>
        <dbReference type="ARBA" id="ARBA00022723"/>
    </source>
</evidence>
<evidence type="ECO:0000313" key="8">
    <source>
        <dbReference type="EMBL" id="AAD00995.1"/>
    </source>
</evidence>
<dbReference type="PROSITE" id="PS50222">
    <property type="entry name" value="EF_HAND_2"/>
    <property type="match status" value="2"/>
</dbReference>
<dbReference type="InterPro" id="IPR002048">
    <property type="entry name" value="EF_hand_dom"/>
</dbReference>
<dbReference type="PANTHER" id="PTHR23048">
    <property type="entry name" value="MYOSIN LIGHT CHAIN 1, 3"/>
    <property type="match status" value="1"/>
</dbReference>
<keyword evidence="2" id="KW-0479">Metal-binding</keyword>
<dbReference type="SUPFAM" id="SSF47473">
    <property type="entry name" value="EF-hand"/>
    <property type="match status" value="1"/>
</dbReference>
<dbReference type="AlphaFoldDB" id="O96298"/>
<keyword evidence="5" id="KW-0007">Acetylation</keyword>
<dbReference type="PANTHER" id="PTHR23048:SF0">
    <property type="entry name" value="CALMODULIN LIKE 3"/>
    <property type="match status" value="1"/>
</dbReference>
<evidence type="ECO:0000256" key="6">
    <source>
        <dbReference type="SAM" id="MobiDB-lite"/>
    </source>
</evidence>
<dbReference type="InterPro" id="IPR018247">
    <property type="entry name" value="EF_Hand_1_Ca_BS"/>
</dbReference>
<dbReference type="GO" id="GO:0005509">
    <property type="term" value="F:calcium ion binding"/>
    <property type="evidence" value="ECO:0007669"/>
    <property type="project" value="InterPro"/>
</dbReference>
<dbReference type="InterPro" id="IPR050230">
    <property type="entry name" value="CALM/Myosin/TropC-like"/>
</dbReference>
<feature type="region of interest" description="Disordered" evidence="6">
    <location>
        <begin position="1"/>
        <end position="22"/>
    </location>
</feature>
<evidence type="ECO:0000259" key="7">
    <source>
        <dbReference type="PROSITE" id="PS50222"/>
    </source>
</evidence>
<dbReference type="FunFam" id="1.10.238.10:FF:000001">
    <property type="entry name" value="Calmodulin 1"/>
    <property type="match status" value="1"/>
</dbReference>
<organism evidence="8">
    <name type="scientific">Vorticella convallaria</name>
    <dbReference type="NCBI Taxonomy" id="60850"/>
    <lineage>
        <taxon>Eukaryota</taxon>
        <taxon>Sar</taxon>
        <taxon>Alveolata</taxon>
        <taxon>Ciliophora</taxon>
        <taxon>Intramacronucleata</taxon>
        <taxon>Oligohymenophorea</taxon>
        <taxon>Peritrichia</taxon>
        <taxon>Sessilida</taxon>
        <taxon>Vorticellidae</taxon>
        <taxon>Vorticella</taxon>
    </lineage>
</organism>
<dbReference type="Gene3D" id="1.10.238.10">
    <property type="entry name" value="EF-hand"/>
    <property type="match status" value="1"/>
</dbReference>
<protein>
    <recommendedName>
        <fullName evidence="1">Calmodulin</fullName>
    </recommendedName>
</protein>
<dbReference type="SMART" id="SM00054">
    <property type="entry name" value="EFh"/>
    <property type="match status" value="2"/>
</dbReference>
<evidence type="ECO:0000256" key="5">
    <source>
        <dbReference type="ARBA" id="ARBA00022990"/>
    </source>
</evidence>
<evidence type="ECO:0000256" key="4">
    <source>
        <dbReference type="ARBA" id="ARBA00022837"/>
    </source>
</evidence>
<dbReference type="EMBL" id="AF002195">
    <property type="protein sequence ID" value="AAD00995.1"/>
    <property type="molecule type" value="mRNA"/>
</dbReference>
<name>O96298_9CILI</name>
<dbReference type="InterPro" id="IPR011992">
    <property type="entry name" value="EF-hand-dom_pair"/>
</dbReference>
<dbReference type="CDD" id="cd00051">
    <property type="entry name" value="EFh"/>
    <property type="match status" value="2"/>
</dbReference>
<proteinExistence type="evidence at transcript level"/>
<sequence length="180" mass="20217">MSRVAASTSKAATSSAKTPKAVPTAWKDRLTAEDYEQLVHTFEVFDEDGSGTIDPVEINKVLEELGLDKRNPFILNLINGLKDKNKPIGKDEFIDIIASRVGETKTKDGIRRVFALFDKDENGTVDFEEFKAIAKQLHDPINDDDLLELLHSTHVNHKTATNEGFSFEEFYSIVSKFNNK</sequence>
<dbReference type="PROSITE" id="PS00018">
    <property type="entry name" value="EF_HAND_1"/>
    <property type="match status" value="2"/>
</dbReference>
<feature type="domain" description="EF-hand" evidence="7">
    <location>
        <begin position="33"/>
        <end position="68"/>
    </location>
</feature>
<feature type="compositionally biased region" description="Low complexity" evidence="6">
    <location>
        <begin position="1"/>
        <end position="21"/>
    </location>
</feature>
<feature type="domain" description="EF-hand" evidence="7">
    <location>
        <begin position="105"/>
        <end position="140"/>
    </location>
</feature>
<reference evidence="8" key="1">
    <citation type="journal article" date="1999" name="J. Eukaryot. Microbiol.">
        <title>Cloning and expression of a cDNA encoding a Vorticella convallaria spasmin: an EF-hand calcium-binding protein.</title>
        <authorList>
            <person name="Maciejewski J.J."/>
            <person name="Vacchiano E.J."/>
            <person name="McCutcheon S.M."/>
            <person name="Buhse H.E. Jr"/>
        </authorList>
    </citation>
    <scope>NUCLEOTIDE SEQUENCE</scope>
</reference>
<keyword evidence="3" id="KW-0677">Repeat</keyword>